<dbReference type="SFLD" id="SFLDG01386">
    <property type="entry name" value="main_SPASM_domain-containing"/>
    <property type="match status" value="1"/>
</dbReference>
<keyword evidence="17" id="KW-1185">Reference proteome</keyword>
<name>A0A9W6WGH6_CANBO</name>
<dbReference type="SMART" id="SM00729">
    <property type="entry name" value="Elp3"/>
    <property type="match status" value="1"/>
</dbReference>
<dbReference type="EMBL" id="BSXN01000678">
    <property type="protein sequence ID" value="GME69455.1"/>
    <property type="molecule type" value="Genomic_DNA"/>
</dbReference>
<dbReference type="SUPFAM" id="SSF102114">
    <property type="entry name" value="Radical SAM enzymes"/>
    <property type="match status" value="1"/>
</dbReference>
<dbReference type="Proteomes" id="UP001165120">
    <property type="component" value="Unassembled WGS sequence"/>
</dbReference>
<dbReference type="Pfam" id="PF04055">
    <property type="entry name" value="Radical_SAM"/>
    <property type="match status" value="1"/>
</dbReference>
<dbReference type="InterPro" id="IPR040064">
    <property type="entry name" value="MoaA-like"/>
</dbReference>
<feature type="domain" description="Radical SAM core" evidence="15">
    <location>
        <begin position="111"/>
        <end position="334"/>
    </location>
</feature>
<evidence type="ECO:0000313" key="17">
    <source>
        <dbReference type="Proteomes" id="UP001165120"/>
    </source>
</evidence>
<sequence>MFLRSRSQNLLLNNASKISILTRPLSTTSKLNISQERQQQQSQRNSSAILEDNENNMNSTNNASIKISDPKGFGFTKHEIQRNVPEKRTRLQILKSNPSEIKEFSRFLTDNFNRKHDYLRISITERCNLRCVYCMPEEGIELSPNEKLLTTDEIIKIAKIFIKQGVRKIRLTGGEPTVRKDIVTLVKRLNELEGLEEICITSNGIALHRKLPELIENGLTSLNLSLDTLVDGKFILITRRNGLSAVLKSLNKALELNIPKLKINIVIMKGFNEDEIINFVELSKSNKIEVRFIEYMPFDGNKWSNNKMITYQDILSNIKVKYPNIERLSHKHGDTAKVYKIPGFEGKIGFITSMTDNFCSTCTRLRITNDGNLKVCLFGNEELNLRDLIRDENITEPELLNHIEKAVKNKKEKHAGMDELSKLPNRPMILIGG</sequence>
<keyword evidence="6" id="KW-0479">Metal-binding</keyword>
<keyword evidence="8" id="KW-0408">Iron</keyword>
<dbReference type="NCBIfam" id="TIGR02666">
    <property type="entry name" value="moaA"/>
    <property type="match status" value="1"/>
</dbReference>
<keyword evidence="10" id="KW-0342">GTP-binding</keyword>
<dbReference type="InterPro" id="IPR013785">
    <property type="entry name" value="Aldolase_TIM"/>
</dbReference>
<dbReference type="GO" id="GO:0061798">
    <property type="term" value="F:GTP 3',8'-cyclase activity"/>
    <property type="evidence" value="ECO:0007669"/>
    <property type="project" value="UniProtKB-EC"/>
</dbReference>
<dbReference type="GO" id="GO:0006777">
    <property type="term" value="P:Mo-molybdopterin cofactor biosynthetic process"/>
    <property type="evidence" value="ECO:0007669"/>
    <property type="project" value="UniProtKB-KW"/>
</dbReference>
<keyword evidence="5" id="KW-0949">S-adenosyl-L-methionine</keyword>
<dbReference type="PANTHER" id="PTHR22960:SF0">
    <property type="entry name" value="MOLYBDENUM COFACTOR BIOSYNTHESIS PROTEIN 1"/>
    <property type="match status" value="1"/>
</dbReference>
<dbReference type="CDD" id="cd21117">
    <property type="entry name" value="Twitch_MoaA"/>
    <property type="match status" value="1"/>
</dbReference>
<dbReference type="InterPro" id="IPR006638">
    <property type="entry name" value="Elp3/MiaA/NifB-like_rSAM"/>
</dbReference>
<protein>
    <recommendedName>
        <fullName evidence="3">GTP 3',8-cyclase</fullName>
        <ecNumber evidence="3">4.1.99.22</ecNumber>
    </recommendedName>
</protein>
<evidence type="ECO:0000256" key="3">
    <source>
        <dbReference type="ARBA" id="ARBA00012167"/>
    </source>
</evidence>
<dbReference type="PROSITE" id="PS51918">
    <property type="entry name" value="RADICAL_SAM"/>
    <property type="match status" value="1"/>
</dbReference>
<dbReference type="PROSITE" id="PS01305">
    <property type="entry name" value="MOAA_NIFB_PQQE"/>
    <property type="match status" value="1"/>
</dbReference>
<evidence type="ECO:0000256" key="11">
    <source>
        <dbReference type="ARBA" id="ARBA00023150"/>
    </source>
</evidence>
<reference evidence="16" key="1">
    <citation type="submission" date="2023-04" db="EMBL/GenBank/DDBJ databases">
        <title>Candida boidinii NBRC 10035.</title>
        <authorList>
            <person name="Ichikawa N."/>
            <person name="Sato H."/>
            <person name="Tonouchi N."/>
        </authorList>
    </citation>
    <scope>NUCLEOTIDE SEQUENCE</scope>
    <source>
        <strain evidence="16">NBRC 10035</strain>
    </source>
</reference>
<dbReference type="GO" id="GO:0005525">
    <property type="term" value="F:GTP binding"/>
    <property type="evidence" value="ECO:0007669"/>
    <property type="project" value="UniProtKB-KW"/>
</dbReference>
<dbReference type="InterPro" id="IPR050105">
    <property type="entry name" value="MoCo_biosynth_MoaA/MoaC"/>
</dbReference>
<dbReference type="GO" id="GO:0051539">
    <property type="term" value="F:4 iron, 4 sulfur cluster binding"/>
    <property type="evidence" value="ECO:0007669"/>
    <property type="project" value="UniProtKB-KW"/>
</dbReference>
<dbReference type="InterPro" id="IPR000385">
    <property type="entry name" value="MoaA_NifB_PqqE_Fe-S-bd_CS"/>
</dbReference>
<dbReference type="GO" id="GO:0061799">
    <property type="term" value="F:cyclic pyranopterin monophosphate synthase activity"/>
    <property type="evidence" value="ECO:0007669"/>
    <property type="project" value="TreeGrafter"/>
</dbReference>
<dbReference type="HAMAP" id="MF_01225_B">
    <property type="entry name" value="MoaA_B"/>
    <property type="match status" value="1"/>
</dbReference>
<feature type="region of interest" description="Disordered" evidence="14">
    <location>
        <begin position="51"/>
        <end position="70"/>
    </location>
</feature>
<dbReference type="EC" id="4.1.99.22" evidence="3"/>
<dbReference type="CDD" id="cd01335">
    <property type="entry name" value="Radical_SAM"/>
    <property type="match status" value="1"/>
</dbReference>
<keyword evidence="11" id="KW-0501">Molybdenum cofactor biosynthesis</keyword>
<dbReference type="SFLD" id="SFLDG01383">
    <property type="entry name" value="cyclic_pyranopterin_phosphate"/>
    <property type="match status" value="1"/>
</dbReference>
<evidence type="ECO:0000256" key="14">
    <source>
        <dbReference type="SAM" id="MobiDB-lite"/>
    </source>
</evidence>
<dbReference type="InterPro" id="IPR007197">
    <property type="entry name" value="rSAM"/>
</dbReference>
<dbReference type="SFLD" id="SFLDG01067">
    <property type="entry name" value="SPASM/twitch_domain_containing"/>
    <property type="match status" value="1"/>
</dbReference>
<comment type="catalytic activity">
    <reaction evidence="13">
        <text>GTP + AH2 + S-adenosyl-L-methionine = (8S)-3',8-cyclo-7,8-dihydroguanosine 5'-triphosphate + 5'-deoxyadenosine + L-methionine + A + H(+)</text>
        <dbReference type="Rhea" id="RHEA:49576"/>
        <dbReference type="ChEBI" id="CHEBI:13193"/>
        <dbReference type="ChEBI" id="CHEBI:15378"/>
        <dbReference type="ChEBI" id="CHEBI:17319"/>
        <dbReference type="ChEBI" id="CHEBI:17499"/>
        <dbReference type="ChEBI" id="CHEBI:37565"/>
        <dbReference type="ChEBI" id="CHEBI:57844"/>
        <dbReference type="ChEBI" id="CHEBI:59789"/>
        <dbReference type="ChEBI" id="CHEBI:131766"/>
        <dbReference type="EC" id="4.1.99.22"/>
    </reaction>
</comment>
<evidence type="ECO:0000256" key="4">
    <source>
        <dbReference type="ARBA" id="ARBA00022485"/>
    </source>
</evidence>
<evidence type="ECO:0000259" key="15">
    <source>
        <dbReference type="PROSITE" id="PS51918"/>
    </source>
</evidence>
<evidence type="ECO:0000256" key="2">
    <source>
        <dbReference type="ARBA" id="ARBA00005046"/>
    </source>
</evidence>
<evidence type="ECO:0000256" key="9">
    <source>
        <dbReference type="ARBA" id="ARBA00023014"/>
    </source>
</evidence>
<dbReference type="Gene3D" id="3.20.20.70">
    <property type="entry name" value="Aldolase class I"/>
    <property type="match status" value="1"/>
</dbReference>
<keyword evidence="4" id="KW-0004">4Fe-4S</keyword>
<evidence type="ECO:0000256" key="1">
    <source>
        <dbReference type="ARBA" id="ARBA00001966"/>
    </source>
</evidence>
<comment type="caution">
    <text evidence="16">The sequence shown here is derived from an EMBL/GenBank/DDBJ whole genome shotgun (WGS) entry which is preliminary data.</text>
</comment>
<organism evidence="16 17">
    <name type="scientific">Candida boidinii</name>
    <name type="common">Yeast</name>
    <dbReference type="NCBI Taxonomy" id="5477"/>
    <lineage>
        <taxon>Eukaryota</taxon>
        <taxon>Fungi</taxon>
        <taxon>Dikarya</taxon>
        <taxon>Ascomycota</taxon>
        <taxon>Saccharomycotina</taxon>
        <taxon>Pichiomycetes</taxon>
        <taxon>Pichiales</taxon>
        <taxon>Pichiaceae</taxon>
        <taxon>Ogataea</taxon>
        <taxon>Ogataea/Candida clade</taxon>
    </lineage>
</organism>
<dbReference type="AlphaFoldDB" id="A0A9W6WGH6"/>
<proteinExistence type="inferred from homology"/>
<keyword evidence="7" id="KW-0547">Nucleotide-binding</keyword>
<comment type="pathway">
    <text evidence="2">Cofactor biosynthesis; molybdopterin biosynthesis.</text>
</comment>
<gene>
    <name evidence="16" type="ORF">Cboi02_000232500</name>
</gene>
<evidence type="ECO:0000313" key="16">
    <source>
        <dbReference type="EMBL" id="GME69455.1"/>
    </source>
</evidence>
<dbReference type="InterPro" id="IPR010505">
    <property type="entry name" value="MoaA_twitch"/>
</dbReference>
<dbReference type="PANTHER" id="PTHR22960">
    <property type="entry name" value="MOLYBDOPTERIN COFACTOR SYNTHESIS PROTEIN A"/>
    <property type="match status" value="1"/>
</dbReference>
<dbReference type="SFLD" id="SFLDS00029">
    <property type="entry name" value="Radical_SAM"/>
    <property type="match status" value="1"/>
</dbReference>
<evidence type="ECO:0000256" key="13">
    <source>
        <dbReference type="ARBA" id="ARBA00048697"/>
    </source>
</evidence>
<evidence type="ECO:0000256" key="5">
    <source>
        <dbReference type="ARBA" id="ARBA00022691"/>
    </source>
</evidence>
<comment type="cofactor">
    <cofactor evidence="1">
        <name>[4Fe-4S] cluster</name>
        <dbReference type="ChEBI" id="CHEBI:49883"/>
    </cofactor>
</comment>
<dbReference type="InterPro" id="IPR013483">
    <property type="entry name" value="MoaA"/>
</dbReference>
<evidence type="ECO:0000256" key="8">
    <source>
        <dbReference type="ARBA" id="ARBA00023004"/>
    </source>
</evidence>
<dbReference type="GO" id="GO:0046872">
    <property type="term" value="F:metal ion binding"/>
    <property type="evidence" value="ECO:0007669"/>
    <property type="project" value="UniProtKB-KW"/>
</dbReference>
<keyword evidence="9" id="KW-0411">Iron-sulfur</keyword>
<dbReference type="InterPro" id="IPR058240">
    <property type="entry name" value="rSAM_sf"/>
</dbReference>
<evidence type="ECO:0000256" key="7">
    <source>
        <dbReference type="ARBA" id="ARBA00022741"/>
    </source>
</evidence>
<evidence type="ECO:0000256" key="10">
    <source>
        <dbReference type="ARBA" id="ARBA00023134"/>
    </source>
</evidence>
<evidence type="ECO:0000256" key="12">
    <source>
        <dbReference type="ARBA" id="ARBA00023239"/>
    </source>
</evidence>
<accession>A0A9W6WGH6</accession>
<keyword evidence="12" id="KW-0456">Lyase</keyword>
<dbReference type="Pfam" id="PF06463">
    <property type="entry name" value="Mob_synth_C"/>
    <property type="match status" value="1"/>
</dbReference>
<evidence type="ECO:0000256" key="6">
    <source>
        <dbReference type="ARBA" id="ARBA00022723"/>
    </source>
</evidence>